<dbReference type="AlphaFoldDB" id="A0A1G1VTJ0"/>
<feature type="domain" description="Prokaryotic-type class I peptide chain release factors" evidence="3">
    <location>
        <begin position="100"/>
        <end position="162"/>
    </location>
</feature>
<name>A0A1G1VTJ0_9BACT</name>
<evidence type="ECO:0000256" key="1">
    <source>
        <dbReference type="ARBA" id="ARBA00010835"/>
    </source>
</evidence>
<feature type="region of interest" description="Disordered" evidence="2">
    <location>
        <begin position="1"/>
        <end position="55"/>
    </location>
</feature>
<accession>A0A1G1VTJ0</accession>
<evidence type="ECO:0000256" key="2">
    <source>
        <dbReference type="SAM" id="MobiDB-lite"/>
    </source>
</evidence>
<dbReference type="InterPro" id="IPR000352">
    <property type="entry name" value="Pep_chain_release_fac_I"/>
</dbReference>
<comment type="caution">
    <text evidence="4">The sequence shown here is derived from an EMBL/GenBank/DDBJ whole genome shotgun (WGS) entry which is preliminary data.</text>
</comment>
<feature type="compositionally biased region" description="Basic residues" evidence="2">
    <location>
        <begin position="18"/>
        <end position="33"/>
    </location>
</feature>
<gene>
    <name evidence="4" type="ORF">A2786_04450</name>
</gene>
<dbReference type="GO" id="GO:0003747">
    <property type="term" value="F:translation release factor activity"/>
    <property type="evidence" value="ECO:0007669"/>
    <property type="project" value="InterPro"/>
</dbReference>
<comment type="similarity">
    <text evidence="1">Belongs to the prokaryotic/mitochondrial release factor family.</text>
</comment>
<feature type="compositionally biased region" description="Basic and acidic residues" evidence="2">
    <location>
        <begin position="43"/>
        <end position="55"/>
    </location>
</feature>
<dbReference type="Pfam" id="PF00472">
    <property type="entry name" value="RF-1"/>
    <property type="match status" value="1"/>
</dbReference>
<organism evidence="4 5">
    <name type="scientific">Candidatus Chisholmbacteria bacterium RIFCSPHIGHO2_01_FULL_52_32</name>
    <dbReference type="NCBI Taxonomy" id="1797591"/>
    <lineage>
        <taxon>Bacteria</taxon>
        <taxon>Candidatus Chisholmiibacteriota</taxon>
    </lineage>
</organism>
<sequence>MSEVDPDMFDDFEDLTTKAKRRERVRSGKRKKPGPTASGRVQHAAEIRAARDQRRKEALEKIQSRLLERHFSSETPEEENRLRRYVRWVEESLAQGFPFVKEEDIEFKGTIASVKAGGQHRQKKRTAVRATHLPTSFSAKNEEERSFEQNKNLARDTLYRNLDGHLKLWQTMVRSSGAPVDIGKTTLELLATDEEKSFHKGAYARR</sequence>
<proteinExistence type="inferred from homology"/>
<dbReference type="Proteomes" id="UP000179233">
    <property type="component" value="Unassembled WGS sequence"/>
</dbReference>
<feature type="compositionally biased region" description="Acidic residues" evidence="2">
    <location>
        <begin position="1"/>
        <end position="14"/>
    </location>
</feature>
<dbReference type="InterPro" id="IPR045853">
    <property type="entry name" value="Pep_chain_release_fac_I_sf"/>
</dbReference>
<dbReference type="Gene3D" id="3.30.160.20">
    <property type="match status" value="1"/>
</dbReference>
<evidence type="ECO:0000313" key="5">
    <source>
        <dbReference type="Proteomes" id="UP000179233"/>
    </source>
</evidence>
<dbReference type="SUPFAM" id="SSF75620">
    <property type="entry name" value="Release factor"/>
    <property type="match status" value="1"/>
</dbReference>
<evidence type="ECO:0000313" key="4">
    <source>
        <dbReference type="EMBL" id="OGY18716.1"/>
    </source>
</evidence>
<protein>
    <recommendedName>
        <fullName evidence="3">Prokaryotic-type class I peptide chain release factors domain-containing protein</fullName>
    </recommendedName>
</protein>
<evidence type="ECO:0000259" key="3">
    <source>
        <dbReference type="Pfam" id="PF00472"/>
    </source>
</evidence>
<dbReference type="EMBL" id="MHCJ01000003">
    <property type="protein sequence ID" value="OGY18716.1"/>
    <property type="molecule type" value="Genomic_DNA"/>
</dbReference>
<reference evidence="4 5" key="1">
    <citation type="journal article" date="2016" name="Nat. Commun.">
        <title>Thousands of microbial genomes shed light on interconnected biogeochemical processes in an aquifer system.</title>
        <authorList>
            <person name="Anantharaman K."/>
            <person name="Brown C.T."/>
            <person name="Hug L.A."/>
            <person name="Sharon I."/>
            <person name="Castelle C.J."/>
            <person name="Probst A.J."/>
            <person name="Thomas B.C."/>
            <person name="Singh A."/>
            <person name="Wilkins M.J."/>
            <person name="Karaoz U."/>
            <person name="Brodie E.L."/>
            <person name="Williams K.H."/>
            <person name="Hubbard S.S."/>
            <person name="Banfield J.F."/>
        </authorList>
    </citation>
    <scope>NUCLEOTIDE SEQUENCE [LARGE SCALE GENOMIC DNA]</scope>
</reference>